<dbReference type="RefSeq" id="WP_011590383.1">
    <property type="nucleotide sequence ID" value="NC_008261.1"/>
</dbReference>
<proteinExistence type="predicted"/>
<keyword evidence="2" id="KW-1185">Reference proteome</keyword>
<dbReference type="InterPro" id="IPR025234">
    <property type="entry name" value="YjzH-like"/>
</dbReference>
<dbReference type="PaxDb" id="195103-CPF_0812"/>
<gene>
    <name evidence="1" type="ordered locus">CPF_0812</name>
</gene>
<evidence type="ECO:0000313" key="2">
    <source>
        <dbReference type="Proteomes" id="UP000001823"/>
    </source>
</evidence>
<organism evidence="1 2">
    <name type="scientific">Clostridium perfringens (strain ATCC 13124 / DSM 756 / JCM 1290 / NCIMB 6125 / NCTC 8237 / Type A)</name>
    <dbReference type="NCBI Taxonomy" id="195103"/>
    <lineage>
        <taxon>Bacteria</taxon>
        <taxon>Bacillati</taxon>
        <taxon>Bacillota</taxon>
        <taxon>Clostridia</taxon>
        <taxon>Eubacteriales</taxon>
        <taxon>Clostridiaceae</taxon>
        <taxon>Clostridium</taxon>
    </lineage>
</organism>
<dbReference type="STRING" id="195103.CPF_0812"/>
<protein>
    <recommendedName>
        <fullName evidence="3">DUF4177 domain-containing protein</fullName>
    </recommendedName>
</protein>
<dbReference type="Pfam" id="PF13783">
    <property type="entry name" value="DUF4177"/>
    <property type="match status" value="1"/>
</dbReference>
<accession>A0A0H2YRS5</accession>
<dbReference type="Proteomes" id="UP000001823">
    <property type="component" value="Chromosome"/>
</dbReference>
<dbReference type="GeneID" id="93002850"/>
<sequence length="71" mass="8542">MYEYKFINVPVDKSFKCKREDSFEKCKDIIKEEAKNGWRLKQIVTPINEKSGVNIIYAYEIIFERKVENYA</sequence>
<dbReference type="KEGG" id="cpf:CPF_0812"/>
<dbReference type="AlphaFoldDB" id="A0A0H2YRS5"/>
<name>A0A0H2YRS5_CLOP1</name>
<dbReference type="HOGENOM" id="CLU_191206_1_0_9"/>
<evidence type="ECO:0008006" key="3">
    <source>
        <dbReference type="Google" id="ProtNLM"/>
    </source>
</evidence>
<reference evidence="1 2" key="1">
    <citation type="journal article" date="2006" name="Genome Res.">
        <title>Skewed genomic variability in strains of the toxigenic bacterial pathogen, Clostridium perfringens.</title>
        <authorList>
            <person name="Myers G.S."/>
            <person name="Rasko D.A."/>
            <person name="Cheung J.K."/>
            <person name="Ravel J."/>
            <person name="Seshadri R."/>
            <person name="Deboy R.T."/>
            <person name="Ren Q."/>
            <person name="Varga J."/>
            <person name="Awad M.M."/>
            <person name="Brinkac L.M."/>
            <person name="Daugherty S.C."/>
            <person name="Haft D.H."/>
            <person name="Dodson R.J."/>
            <person name="Madupu R."/>
            <person name="Nelson W.C."/>
            <person name="Rosovitz M.J."/>
            <person name="Sullivan S.A."/>
            <person name="Khouri H."/>
            <person name="Dimitrov G.I."/>
            <person name="Watkins K.L."/>
            <person name="Mulligan S."/>
            <person name="Benton J."/>
            <person name="Radune D."/>
            <person name="Fisher D.J."/>
            <person name="Atkins H.S."/>
            <person name="Hiscox T."/>
            <person name="Jost B.H."/>
            <person name="Billington S.J."/>
            <person name="Songer J.G."/>
            <person name="McClane B.A."/>
            <person name="Titball R.W."/>
            <person name="Rood J.I."/>
            <person name="Melville S.B."/>
            <person name="Paulsen I.T."/>
        </authorList>
    </citation>
    <scope>NUCLEOTIDE SEQUENCE [LARGE SCALE GENOMIC DNA]</scope>
    <source>
        <strain evidence="2">ATCC 13124 / DSM 756 / JCM 1290 / NCIMB 6125 / NCTC 8237 / S 107 / Type A</strain>
    </source>
</reference>
<dbReference type="EMBL" id="CP000246">
    <property type="protein sequence ID" value="ABG83721.1"/>
    <property type="molecule type" value="Genomic_DNA"/>
</dbReference>
<evidence type="ECO:0000313" key="1">
    <source>
        <dbReference type="EMBL" id="ABG83721.1"/>
    </source>
</evidence>
<dbReference type="eggNOG" id="ENOG50337NX">
    <property type="taxonomic scope" value="Bacteria"/>
</dbReference>